<comment type="caution">
    <text evidence="2">The sequence shown here is derived from an EMBL/GenBank/DDBJ whole genome shotgun (WGS) entry which is preliminary data.</text>
</comment>
<organism evidence="2 3">
    <name type="scientific">Dyella jiangningensis</name>
    <dbReference type="NCBI Taxonomy" id="1379159"/>
    <lineage>
        <taxon>Bacteria</taxon>
        <taxon>Pseudomonadati</taxon>
        <taxon>Pseudomonadota</taxon>
        <taxon>Gammaproteobacteria</taxon>
        <taxon>Lysobacterales</taxon>
        <taxon>Rhodanobacteraceae</taxon>
        <taxon>Dyella</taxon>
    </lineage>
</organism>
<dbReference type="AlphaFoldDB" id="A0A328P215"/>
<proteinExistence type="predicted"/>
<gene>
    <name evidence="2" type="ORF">CA260_11000</name>
</gene>
<accession>A0A328P215</accession>
<sequence>MCTLAGCHRNDDGTEPGTHPSSSATAATPYAPTNNPPPATSSPTPSSTSAQPATSGSTR</sequence>
<name>A0A328P215_9GAMM</name>
<protein>
    <submittedName>
        <fullName evidence="2">Uncharacterized protein</fullName>
    </submittedName>
</protein>
<reference evidence="2 3" key="1">
    <citation type="journal article" date="2018" name="Genet. Mol. Biol.">
        <title>The genome sequence of Dyella jiangningensis FCAV SCS01 from a lignocellulose-decomposing microbial consortium metagenome reveals potential for biotechnological applications.</title>
        <authorList>
            <person name="Desiderato J.G."/>
            <person name="Alvarenga D.O."/>
            <person name="Constancio M.T.L."/>
            <person name="Alves L.M.C."/>
            <person name="Varani A.M."/>
        </authorList>
    </citation>
    <scope>NUCLEOTIDE SEQUENCE [LARGE SCALE GENOMIC DNA]</scope>
    <source>
        <strain evidence="2 3">FCAV SCS01</strain>
    </source>
</reference>
<evidence type="ECO:0000256" key="1">
    <source>
        <dbReference type="SAM" id="MobiDB-lite"/>
    </source>
</evidence>
<dbReference type="EMBL" id="NFZS01000002">
    <property type="protein sequence ID" value="RAO76217.1"/>
    <property type="molecule type" value="Genomic_DNA"/>
</dbReference>
<evidence type="ECO:0000313" key="2">
    <source>
        <dbReference type="EMBL" id="RAO76217.1"/>
    </source>
</evidence>
<feature type="region of interest" description="Disordered" evidence="1">
    <location>
        <begin position="1"/>
        <end position="59"/>
    </location>
</feature>
<dbReference type="Proteomes" id="UP000248926">
    <property type="component" value="Unassembled WGS sequence"/>
</dbReference>
<keyword evidence="3" id="KW-1185">Reference proteome</keyword>
<feature type="compositionally biased region" description="Low complexity" evidence="1">
    <location>
        <begin position="16"/>
        <end position="33"/>
    </location>
</feature>
<evidence type="ECO:0000313" key="3">
    <source>
        <dbReference type="Proteomes" id="UP000248926"/>
    </source>
</evidence>
<feature type="compositionally biased region" description="Low complexity" evidence="1">
    <location>
        <begin position="41"/>
        <end position="59"/>
    </location>
</feature>